<dbReference type="SUPFAM" id="SSF55681">
    <property type="entry name" value="Class II aaRS and biotin synthetases"/>
    <property type="match status" value="1"/>
</dbReference>
<dbReference type="InterPro" id="IPR006195">
    <property type="entry name" value="aa-tRNA-synth_II"/>
</dbReference>
<evidence type="ECO:0000256" key="5">
    <source>
        <dbReference type="ARBA" id="ARBA00022676"/>
    </source>
</evidence>
<dbReference type="CDD" id="cd00776">
    <property type="entry name" value="AsxRS_core"/>
    <property type="match status" value="1"/>
</dbReference>
<dbReference type="AlphaFoldDB" id="A0A2R5GIM3"/>
<organism evidence="12 13">
    <name type="scientific">Hondaea fermentalgiana</name>
    <dbReference type="NCBI Taxonomy" id="2315210"/>
    <lineage>
        <taxon>Eukaryota</taxon>
        <taxon>Sar</taxon>
        <taxon>Stramenopiles</taxon>
        <taxon>Bigyra</taxon>
        <taxon>Labyrinthulomycetes</taxon>
        <taxon>Thraustochytrida</taxon>
        <taxon>Thraustochytriidae</taxon>
        <taxon>Hondaea</taxon>
    </lineage>
</organism>
<dbReference type="InterPro" id="IPR002312">
    <property type="entry name" value="Asp/Asn-tRNA-synth_IIb"/>
</dbReference>
<comment type="similarity">
    <text evidence="1">Belongs to the glycosyltransferase 34 family.</text>
</comment>
<keyword evidence="9" id="KW-0648">Protein biosynthesis</keyword>
<dbReference type="GO" id="GO:0016020">
    <property type="term" value="C:membrane"/>
    <property type="evidence" value="ECO:0007669"/>
    <property type="project" value="InterPro"/>
</dbReference>
<dbReference type="SUPFAM" id="SSF50249">
    <property type="entry name" value="Nucleic acid-binding proteins"/>
    <property type="match status" value="1"/>
</dbReference>
<name>A0A2R5GIM3_9STRA</name>
<dbReference type="EMBL" id="BEYU01000060">
    <property type="protein sequence ID" value="GBG29578.1"/>
    <property type="molecule type" value="Genomic_DNA"/>
</dbReference>
<keyword evidence="10" id="KW-0030">Aminoacyl-tRNA synthetase</keyword>
<dbReference type="EC" id="6.1.1.22" evidence="3"/>
<evidence type="ECO:0000256" key="3">
    <source>
        <dbReference type="ARBA" id="ARBA00012816"/>
    </source>
</evidence>
<dbReference type="InParanoid" id="A0A2R5GIM3"/>
<reference evidence="12 13" key="1">
    <citation type="submission" date="2017-12" db="EMBL/GenBank/DDBJ databases">
        <title>Sequencing, de novo assembly and annotation of complete genome of a new Thraustochytrid species, strain FCC1311.</title>
        <authorList>
            <person name="Sedici K."/>
            <person name="Godart F."/>
            <person name="Aiese Cigliano R."/>
            <person name="Sanseverino W."/>
            <person name="Barakat M."/>
            <person name="Ortet P."/>
            <person name="Marechal E."/>
            <person name="Cagnac O."/>
            <person name="Amato A."/>
        </authorList>
    </citation>
    <scope>NUCLEOTIDE SEQUENCE [LARGE SCALE GENOMIC DNA]</scope>
</reference>
<evidence type="ECO:0000256" key="7">
    <source>
        <dbReference type="ARBA" id="ARBA00022741"/>
    </source>
</evidence>
<keyword evidence="8" id="KW-0067">ATP-binding</keyword>
<dbReference type="Proteomes" id="UP000241890">
    <property type="component" value="Unassembled WGS sequence"/>
</dbReference>
<comment type="caution">
    <text evidence="12">The sequence shown here is derived from an EMBL/GenBank/DDBJ whole genome shotgun (WGS) entry which is preliminary data.</text>
</comment>
<dbReference type="Pfam" id="PF01336">
    <property type="entry name" value="tRNA_anti-codon"/>
    <property type="match status" value="1"/>
</dbReference>
<dbReference type="InterPro" id="IPR029044">
    <property type="entry name" value="Nucleotide-diphossugar_trans"/>
</dbReference>
<dbReference type="InterPro" id="IPR004364">
    <property type="entry name" value="Aa-tRNA-synt_II"/>
</dbReference>
<dbReference type="Gene3D" id="3.30.930.10">
    <property type="entry name" value="Bira Bifunctional Protein, Domain 2"/>
    <property type="match status" value="1"/>
</dbReference>
<evidence type="ECO:0000256" key="8">
    <source>
        <dbReference type="ARBA" id="ARBA00022840"/>
    </source>
</evidence>
<dbReference type="GO" id="GO:0003676">
    <property type="term" value="F:nucleic acid binding"/>
    <property type="evidence" value="ECO:0007669"/>
    <property type="project" value="InterPro"/>
</dbReference>
<dbReference type="Pfam" id="PF05637">
    <property type="entry name" value="Glyco_transf_34"/>
    <property type="match status" value="2"/>
</dbReference>
<dbReference type="GO" id="GO:0005524">
    <property type="term" value="F:ATP binding"/>
    <property type="evidence" value="ECO:0007669"/>
    <property type="project" value="UniProtKB-KW"/>
</dbReference>
<dbReference type="InterPro" id="IPR004365">
    <property type="entry name" value="NA-bd_OB_tRNA"/>
</dbReference>
<comment type="similarity">
    <text evidence="2">Belongs to the class-II aminoacyl-tRNA synthetase family.</text>
</comment>
<protein>
    <recommendedName>
        <fullName evidence="3">asparagine--tRNA ligase</fullName>
        <ecNumber evidence="3">6.1.1.22</ecNumber>
    </recommendedName>
</protein>
<dbReference type="Gene3D" id="3.90.550.10">
    <property type="entry name" value="Spore Coat Polysaccharide Biosynthesis Protein SpsA, Chain A"/>
    <property type="match status" value="1"/>
</dbReference>
<evidence type="ECO:0000256" key="10">
    <source>
        <dbReference type="ARBA" id="ARBA00023146"/>
    </source>
</evidence>
<gene>
    <name evidence="12" type="ORF">FCC1311_057992</name>
</gene>
<dbReference type="NCBIfam" id="TIGR00457">
    <property type="entry name" value="asnS"/>
    <property type="match status" value="1"/>
</dbReference>
<dbReference type="Pfam" id="PF00152">
    <property type="entry name" value="tRNA-synt_2"/>
    <property type="match status" value="1"/>
</dbReference>
<dbReference type="GO" id="GO:0005739">
    <property type="term" value="C:mitochondrion"/>
    <property type="evidence" value="ECO:0007669"/>
    <property type="project" value="TreeGrafter"/>
</dbReference>
<evidence type="ECO:0000256" key="2">
    <source>
        <dbReference type="ARBA" id="ARBA00008226"/>
    </source>
</evidence>
<dbReference type="InterPro" id="IPR045864">
    <property type="entry name" value="aa-tRNA-synth_II/BPL/LPL"/>
</dbReference>
<sequence>MSKPSKRHLVGCPGIKTRVVVLCVVAFLVYFFKVLSLDSPIQFRDDALVHECRYLDRDAVAQRDASSPWEKKKLRIGLLTFSHNSDPTMLRLSIRNKREYAEHHGYDLIEANDEIDLSRPPAWSKLTLLSKYLPSYDFMVWVDHDAIFMNMTIGIEDLVDANHELFFATDQNGINSGVFIVHNSDWTMWWLQECWKQEWLIKGQHLFKYEQRAMHYLYGTDIFIEEAREHNLPPHPRSEEVRAKTATIDACALNANVCEFVDASLALRRGNDCSLDFYRNGDFIVHFAGKGPLYNRSQPRCVSWRSSLSTTNTSGEFAARPDTRRVKDLLASGAKYKQQTSAVRGWVKSVRRQKTLSFVQVSDGSSWESIQIVIPTDRLPANIGTGASVYAQGVVQQSPRGQVELSDADVDLIGACDGAEYPLQKKYHSPEFLRDFMHLRPRSNLMGAVLRVRSKASLEVHKFFAENDFTQIHTPVLTSIDCEGAGDMFPVDQGELAQDGDLGTFLTVSGQLHLEPFACSLSKVYTFGPAFRAENSHTTKHLSEFWMLEPEVAFHDLEDSMALAEDCVKHIIGNVVDAHADDLDHLFALHNQKKDSMGTERWDLVQRARDKPFLHMTYDEAIDILEQAASIFSDPVVRGMDLQTEHERFLVDKYCQGQPLFVTHYPAHCKAFYMKPSEDRADRVNCFDLLIPRIGELVGGSEREDDFERLDARVGPHSREHMQWYLDLRRYGSVPHAGWGLGFERLVQFVTGVSNIRETSAMPRWAGSVTY</sequence>
<evidence type="ECO:0000256" key="1">
    <source>
        <dbReference type="ARBA" id="ARBA00005664"/>
    </source>
</evidence>
<dbReference type="PANTHER" id="PTHR22594:SF34">
    <property type="entry name" value="ASPARAGINE--TRNA LIGASE, MITOCHONDRIAL-RELATED"/>
    <property type="match status" value="1"/>
</dbReference>
<dbReference type="PANTHER" id="PTHR22594">
    <property type="entry name" value="ASPARTYL/LYSYL-TRNA SYNTHETASE"/>
    <property type="match status" value="1"/>
</dbReference>
<dbReference type="GO" id="GO:0016757">
    <property type="term" value="F:glycosyltransferase activity"/>
    <property type="evidence" value="ECO:0007669"/>
    <property type="project" value="UniProtKB-KW"/>
</dbReference>
<evidence type="ECO:0000259" key="11">
    <source>
        <dbReference type="PROSITE" id="PS50862"/>
    </source>
</evidence>
<dbReference type="InterPro" id="IPR004522">
    <property type="entry name" value="Asn-tRNA-ligase"/>
</dbReference>
<dbReference type="SUPFAM" id="SSF53448">
    <property type="entry name" value="Nucleotide-diphospho-sugar transferases"/>
    <property type="match status" value="1"/>
</dbReference>
<keyword evidence="4 12" id="KW-0436">Ligase</keyword>
<dbReference type="Gene3D" id="2.40.50.140">
    <property type="entry name" value="Nucleic acid-binding proteins"/>
    <property type="match status" value="1"/>
</dbReference>
<evidence type="ECO:0000256" key="6">
    <source>
        <dbReference type="ARBA" id="ARBA00022679"/>
    </source>
</evidence>
<dbReference type="PRINTS" id="PR01042">
    <property type="entry name" value="TRNASYNTHASP"/>
</dbReference>
<dbReference type="GO" id="GO:0006421">
    <property type="term" value="P:asparaginyl-tRNA aminoacylation"/>
    <property type="evidence" value="ECO:0007669"/>
    <property type="project" value="InterPro"/>
</dbReference>
<accession>A0A2R5GIM3</accession>
<evidence type="ECO:0000256" key="4">
    <source>
        <dbReference type="ARBA" id="ARBA00022598"/>
    </source>
</evidence>
<dbReference type="CDD" id="cd04318">
    <property type="entry name" value="EcAsnRS_like_N"/>
    <property type="match status" value="1"/>
</dbReference>
<dbReference type="NCBIfam" id="NF003037">
    <property type="entry name" value="PRK03932.1"/>
    <property type="match status" value="1"/>
</dbReference>
<evidence type="ECO:0000256" key="9">
    <source>
        <dbReference type="ARBA" id="ARBA00022917"/>
    </source>
</evidence>
<keyword evidence="5" id="KW-0328">Glycosyltransferase</keyword>
<dbReference type="GO" id="GO:0004816">
    <property type="term" value="F:asparagine-tRNA ligase activity"/>
    <property type="evidence" value="ECO:0007669"/>
    <property type="project" value="UniProtKB-EC"/>
</dbReference>
<dbReference type="InterPro" id="IPR008630">
    <property type="entry name" value="Glyco_trans_34"/>
</dbReference>
<dbReference type="PROSITE" id="PS50862">
    <property type="entry name" value="AA_TRNA_LIGASE_II"/>
    <property type="match status" value="1"/>
</dbReference>
<evidence type="ECO:0000313" key="12">
    <source>
        <dbReference type="EMBL" id="GBG29578.1"/>
    </source>
</evidence>
<dbReference type="InterPro" id="IPR012340">
    <property type="entry name" value="NA-bd_OB-fold"/>
</dbReference>
<feature type="domain" description="Aminoacyl-transfer RNA synthetases class-II family profile" evidence="11">
    <location>
        <begin position="450"/>
        <end position="763"/>
    </location>
</feature>
<keyword evidence="7" id="KW-0547">Nucleotide-binding</keyword>
<keyword evidence="6" id="KW-0808">Transferase</keyword>
<dbReference type="OrthoDB" id="1931232at2759"/>
<keyword evidence="13" id="KW-1185">Reference proteome</keyword>
<proteinExistence type="inferred from homology"/>
<dbReference type="FunFam" id="3.30.930.10:FF:000016">
    <property type="entry name" value="Asparagine--tRNA ligase"/>
    <property type="match status" value="1"/>
</dbReference>
<evidence type="ECO:0000313" key="13">
    <source>
        <dbReference type="Proteomes" id="UP000241890"/>
    </source>
</evidence>